<name>A0A0L0V4N7_9BASI</name>
<gene>
    <name evidence="1" type="ORF">PSTG_12735</name>
</gene>
<reference evidence="2" key="1">
    <citation type="submission" date="2014-03" db="EMBL/GenBank/DDBJ databases">
        <title>The Genome Sequence of Puccinia striiformis f. sp. tritici PST-78.</title>
        <authorList>
            <consortium name="The Broad Institute Genome Sequencing Platform"/>
            <person name="Cuomo C."/>
            <person name="Hulbert S."/>
            <person name="Chen X."/>
            <person name="Walker B."/>
            <person name="Young S.K."/>
            <person name="Zeng Q."/>
            <person name="Gargeya S."/>
            <person name="Fitzgerald M."/>
            <person name="Haas B."/>
            <person name="Abouelleil A."/>
            <person name="Alvarado L."/>
            <person name="Arachchi H.M."/>
            <person name="Berlin A.M."/>
            <person name="Chapman S.B."/>
            <person name="Goldberg J."/>
            <person name="Griggs A."/>
            <person name="Gujja S."/>
            <person name="Hansen M."/>
            <person name="Howarth C."/>
            <person name="Imamovic A."/>
            <person name="Larimer J."/>
            <person name="McCowan C."/>
            <person name="Montmayeur A."/>
            <person name="Murphy C."/>
            <person name="Neiman D."/>
            <person name="Pearson M."/>
            <person name="Priest M."/>
            <person name="Roberts A."/>
            <person name="Saif S."/>
            <person name="Shea T."/>
            <person name="Sisk P."/>
            <person name="Sykes S."/>
            <person name="Wortman J."/>
            <person name="Nusbaum C."/>
            <person name="Birren B."/>
        </authorList>
    </citation>
    <scope>NUCLEOTIDE SEQUENCE [LARGE SCALE GENOMIC DNA]</scope>
    <source>
        <strain evidence="2">race PST-78</strain>
    </source>
</reference>
<dbReference type="EMBL" id="AJIL01000127">
    <property type="protein sequence ID" value="KNE93934.1"/>
    <property type="molecule type" value="Genomic_DNA"/>
</dbReference>
<organism evidence="1 2">
    <name type="scientific">Puccinia striiformis f. sp. tritici PST-78</name>
    <dbReference type="NCBI Taxonomy" id="1165861"/>
    <lineage>
        <taxon>Eukaryota</taxon>
        <taxon>Fungi</taxon>
        <taxon>Dikarya</taxon>
        <taxon>Basidiomycota</taxon>
        <taxon>Pucciniomycotina</taxon>
        <taxon>Pucciniomycetes</taxon>
        <taxon>Pucciniales</taxon>
        <taxon>Pucciniaceae</taxon>
        <taxon>Puccinia</taxon>
    </lineage>
</organism>
<keyword evidence="2" id="KW-1185">Reference proteome</keyword>
<dbReference type="AlphaFoldDB" id="A0A0L0V4N7"/>
<protein>
    <submittedName>
        <fullName evidence="1">Uncharacterized protein</fullName>
    </submittedName>
</protein>
<proteinExistence type="predicted"/>
<evidence type="ECO:0000313" key="1">
    <source>
        <dbReference type="EMBL" id="KNE93934.1"/>
    </source>
</evidence>
<accession>A0A0L0V4N7</accession>
<sequence length="435" mass="48917">MSNSAEELVKRSQEIYSVVRVFEDMNYKYEFPPADMASGPTDPDLTIEDMATKGEILRKLQSSLLPAIKEHVTSLLKSVEELEEEYPHPDVDLTLGISSDLDQTLMTTVSSTLTMTDGSPLPDGKHDHCLDKLKSFRCSQLRIKMDWIVSFVAESLLECYSTFMQSCAVAMMVTDPAWAWNQASKSRQDIHVLTAHVIDSIDDTIAWSLGSDWAIVRGDWLMALGEINFLLEHLMQHANPSLELTPDLARLTISSTEDADPSDHTYVETPRKAAMERTSEVANSTIPLVKLARILVTKLLRMIPKKRKSEPDPGINSETLELFHDAFESIIRPLRDVMSSVQHIQWRSQATLDIDFRDCMLDLLNKLKNTLATTSTIVAPRLMPLLHGAEHASPASDFKAWSLTLEGPWDIVVDRLLNLVSSFKVEPQQQLAQEE</sequence>
<evidence type="ECO:0000313" key="2">
    <source>
        <dbReference type="Proteomes" id="UP000054564"/>
    </source>
</evidence>
<dbReference type="PANTHER" id="PTHR33069:SF3">
    <property type="entry name" value="DYNEIN HEAVY CHAIN TAIL DOMAIN-CONTAINING PROTEIN"/>
    <property type="match status" value="1"/>
</dbReference>
<dbReference type="OrthoDB" id="2496543at2759"/>
<dbReference type="PANTHER" id="PTHR33069">
    <property type="entry name" value="CHROMOSOME 7, WHOLE GENOME SHOTGUN SEQUENCE-RELATED"/>
    <property type="match status" value="1"/>
</dbReference>
<dbReference type="Proteomes" id="UP000054564">
    <property type="component" value="Unassembled WGS sequence"/>
</dbReference>
<comment type="caution">
    <text evidence="1">The sequence shown here is derived from an EMBL/GenBank/DDBJ whole genome shotgun (WGS) entry which is preliminary data.</text>
</comment>